<dbReference type="EMBL" id="BMIB01000002">
    <property type="protein sequence ID" value="GGH67609.1"/>
    <property type="molecule type" value="Genomic_DNA"/>
</dbReference>
<keyword evidence="1" id="KW-0812">Transmembrane</keyword>
<evidence type="ECO:0000259" key="3">
    <source>
        <dbReference type="Pfam" id="PF22570"/>
    </source>
</evidence>
<dbReference type="PANTHER" id="PTHR40763:SF5">
    <property type="entry name" value="MEMBRANE PROTEIN"/>
    <property type="match status" value="1"/>
</dbReference>
<comment type="caution">
    <text evidence="4">The sequence shown here is derived from an EMBL/GenBank/DDBJ whole genome shotgun (WGS) entry which is preliminary data.</text>
</comment>
<accession>A0A917IY19</accession>
<evidence type="ECO:0000313" key="4">
    <source>
        <dbReference type="EMBL" id="GGH67609.1"/>
    </source>
</evidence>
<dbReference type="Pfam" id="PF22570">
    <property type="entry name" value="LiaF-TM"/>
    <property type="match status" value="1"/>
</dbReference>
<gene>
    <name evidence="4" type="ORF">GCM10011379_23060</name>
</gene>
<evidence type="ECO:0000313" key="5">
    <source>
        <dbReference type="Proteomes" id="UP000627292"/>
    </source>
</evidence>
<reference evidence="4" key="1">
    <citation type="journal article" date="2014" name="Int. J. Syst. Evol. Microbiol.">
        <title>Complete genome sequence of Corynebacterium casei LMG S-19264T (=DSM 44701T), isolated from a smear-ripened cheese.</title>
        <authorList>
            <consortium name="US DOE Joint Genome Institute (JGI-PGF)"/>
            <person name="Walter F."/>
            <person name="Albersmeier A."/>
            <person name="Kalinowski J."/>
            <person name="Ruckert C."/>
        </authorList>
    </citation>
    <scope>NUCLEOTIDE SEQUENCE</scope>
    <source>
        <strain evidence="4">CGMCC 1.15290</strain>
    </source>
</reference>
<keyword evidence="5" id="KW-1185">Reference proteome</keyword>
<feature type="domain" description="LiaF transmembrane" evidence="3">
    <location>
        <begin position="16"/>
        <end position="109"/>
    </location>
</feature>
<feature type="transmembrane region" description="Helical" evidence="1">
    <location>
        <begin position="12"/>
        <end position="30"/>
    </location>
</feature>
<dbReference type="RefSeq" id="WP_188952180.1">
    <property type="nucleotide sequence ID" value="NZ_BMIB01000002.1"/>
</dbReference>
<organism evidence="4 5">
    <name type="scientific">Filimonas zeae</name>
    <dbReference type="NCBI Taxonomy" id="1737353"/>
    <lineage>
        <taxon>Bacteria</taxon>
        <taxon>Pseudomonadati</taxon>
        <taxon>Bacteroidota</taxon>
        <taxon>Chitinophagia</taxon>
        <taxon>Chitinophagales</taxon>
        <taxon>Chitinophagaceae</taxon>
        <taxon>Filimonas</taxon>
    </lineage>
</organism>
<evidence type="ECO:0000256" key="1">
    <source>
        <dbReference type="SAM" id="Phobius"/>
    </source>
</evidence>
<dbReference type="Proteomes" id="UP000627292">
    <property type="component" value="Unassembled WGS sequence"/>
</dbReference>
<sequence length="273" mass="30646">MDNFEEKSEPRHNILAGLFLVVAGSLFLASKMGVPMPYWLFTWPVLLITIGVFVGIKKGFRDFSWIILIIVGGLFLAEKMNFAFHVREYILPIVIIIIGVGFMLKPKRFNKHNCRNDRWRKHWEEKRKQHFEGKYQFENAAAVEKEAIFTEKKNSTEPVDSSEQLDAVAVFGAVRKKVVSKNFAGGEVVCFMGGAEIDLSQADIQGPVILDITQVFGGTKLIVPSHWDLKAEMAAVFGGVEDKRVLHGKSVDLNKVVILRGTSVFGGIDIQSY</sequence>
<feature type="domain" description="Cell wall-active antibiotics response LiaF-like C-terminal" evidence="2">
    <location>
        <begin position="187"/>
        <end position="241"/>
    </location>
</feature>
<protein>
    <submittedName>
        <fullName evidence="4">Membrane protein</fullName>
    </submittedName>
</protein>
<dbReference type="AlphaFoldDB" id="A0A917IY19"/>
<keyword evidence="1" id="KW-0472">Membrane</keyword>
<feature type="transmembrane region" description="Helical" evidence="1">
    <location>
        <begin position="36"/>
        <end position="56"/>
    </location>
</feature>
<dbReference type="Pfam" id="PF09922">
    <property type="entry name" value="LiaF-like_C"/>
    <property type="match status" value="1"/>
</dbReference>
<dbReference type="PANTHER" id="PTHR40763">
    <property type="entry name" value="MEMBRANE PROTEIN-RELATED"/>
    <property type="match status" value="1"/>
</dbReference>
<evidence type="ECO:0000259" key="2">
    <source>
        <dbReference type="Pfam" id="PF09922"/>
    </source>
</evidence>
<keyword evidence="1" id="KW-1133">Transmembrane helix</keyword>
<proteinExistence type="predicted"/>
<dbReference type="InterPro" id="IPR024425">
    <property type="entry name" value="LiaF-like_C"/>
</dbReference>
<reference evidence="4" key="2">
    <citation type="submission" date="2020-09" db="EMBL/GenBank/DDBJ databases">
        <authorList>
            <person name="Sun Q."/>
            <person name="Zhou Y."/>
        </authorList>
    </citation>
    <scope>NUCLEOTIDE SEQUENCE</scope>
    <source>
        <strain evidence="4">CGMCC 1.15290</strain>
    </source>
</reference>
<name>A0A917IY19_9BACT</name>
<dbReference type="InterPro" id="IPR054331">
    <property type="entry name" value="LiaF_TM"/>
</dbReference>
<feature type="transmembrane region" description="Helical" evidence="1">
    <location>
        <begin position="63"/>
        <end position="83"/>
    </location>
</feature>
<feature type="transmembrane region" description="Helical" evidence="1">
    <location>
        <begin position="89"/>
        <end position="105"/>
    </location>
</feature>